<evidence type="ECO:0000256" key="2">
    <source>
        <dbReference type="ARBA" id="ARBA00010564"/>
    </source>
</evidence>
<dbReference type="AlphaFoldDB" id="A0A7S4Q686"/>
<keyword evidence="8" id="KW-0411">Iron-sulfur</keyword>
<evidence type="ECO:0000256" key="7">
    <source>
        <dbReference type="ARBA" id="ARBA00023004"/>
    </source>
</evidence>
<comment type="cofactor">
    <cofactor evidence="1">
        <name>[4Fe-4S] cluster</name>
        <dbReference type="ChEBI" id="CHEBI:49883"/>
    </cofactor>
</comment>
<evidence type="ECO:0000256" key="9">
    <source>
        <dbReference type="ARBA" id="ARBA00023125"/>
    </source>
</evidence>
<evidence type="ECO:0000256" key="4">
    <source>
        <dbReference type="ARBA" id="ARBA00022515"/>
    </source>
</evidence>
<comment type="similarity">
    <text evidence="2">Belongs to the eukaryotic-type primase large subunit family.</text>
</comment>
<reference evidence="12" key="1">
    <citation type="submission" date="2021-01" db="EMBL/GenBank/DDBJ databases">
        <authorList>
            <person name="Corre E."/>
            <person name="Pelletier E."/>
            <person name="Niang G."/>
            <person name="Scheremetjew M."/>
            <person name="Finn R."/>
            <person name="Kale V."/>
            <person name="Holt S."/>
            <person name="Cochrane G."/>
            <person name="Meng A."/>
            <person name="Brown T."/>
            <person name="Cohen L."/>
        </authorList>
    </citation>
    <scope>NUCLEOTIDE SEQUENCE</scope>
    <source>
        <strain evidence="12">CCMP3105</strain>
    </source>
</reference>
<keyword evidence="9" id="KW-0238">DNA-binding</keyword>
<gene>
    <name evidence="12" type="ORF">AMON00008_LOCUS11913</name>
</gene>
<dbReference type="PANTHER" id="PTHR10537:SF3">
    <property type="entry name" value="DNA PRIMASE LARGE SUBUNIT"/>
    <property type="match status" value="1"/>
</dbReference>
<dbReference type="GO" id="GO:0051539">
    <property type="term" value="F:4 iron, 4 sulfur cluster binding"/>
    <property type="evidence" value="ECO:0007669"/>
    <property type="project" value="UniProtKB-KW"/>
</dbReference>
<dbReference type="GO" id="GO:0006269">
    <property type="term" value="P:DNA replication, synthesis of primer"/>
    <property type="evidence" value="ECO:0007669"/>
    <property type="project" value="UniProtKB-KW"/>
</dbReference>
<dbReference type="EMBL" id="HBNR01018031">
    <property type="protein sequence ID" value="CAE4572294.1"/>
    <property type="molecule type" value="Transcribed_RNA"/>
</dbReference>
<organism evidence="12">
    <name type="scientific">Alexandrium monilatum</name>
    <dbReference type="NCBI Taxonomy" id="311494"/>
    <lineage>
        <taxon>Eukaryota</taxon>
        <taxon>Sar</taxon>
        <taxon>Alveolata</taxon>
        <taxon>Dinophyceae</taxon>
        <taxon>Gonyaulacales</taxon>
        <taxon>Pyrocystaceae</taxon>
        <taxon>Alexandrium</taxon>
    </lineage>
</organism>
<evidence type="ECO:0000313" key="12">
    <source>
        <dbReference type="EMBL" id="CAE4572294.1"/>
    </source>
</evidence>
<name>A0A7S4Q686_9DINO</name>
<dbReference type="InterPro" id="IPR058560">
    <property type="entry name" value="DNA_primase_C"/>
</dbReference>
<proteinExistence type="inferred from homology"/>
<evidence type="ECO:0000256" key="1">
    <source>
        <dbReference type="ARBA" id="ARBA00001966"/>
    </source>
</evidence>
<keyword evidence="6" id="KW-0479">Metal-binding</keyword>
<evidence type="ECO:0000256" key="10">
    <source>
        <dbReference type="SAM" id="MobiDB-lite"/>
    </source>
</evidence>
<dbReference type="Gene3D" id="1.20.930.80">
    <property type="match status" value="1"/>
</dbReference>
<dbReference type="Pfam" id="PF04104">
    <property type="entry name" value="DNA_primase_lrg"/>
    <property type="match status" value="1"/>
</dbReference>
<dbReference type="InterPro" id="IPR016558">
    <property type="entry name" value="DNA_primase_lsu_euk"/>
</dbReference>
<dbReference type="GO" id="GO:0006270">
    <property type="term" value="P:DNA replication initiation"/>
    <property type="evidence" value="ECO:0007669"/>
    <property type="project" value="TreeGrafter"/>
</dbReference>
<evidence type="ECO:0000256" key="6">
    <source>
        <dbReference type="ARBA" id="ARBA00022723"/>
    </source>
</evidence>
<dbReference type="GO" id="GO:0046872">
    <property type="term" value="F:metal ion binding"/>
    <property type="evidence" value="ECO:0007669"/>
    <property type="project" value="UniProtKB-KW"/>
</dbReference>
<evidence type="ECO:0000259" key="11">
    <source>
        <dbReference type="Pfam" id="PF04104"/>
    </source>
</evidence>
<evidence type="ECO:0000256" key="8">
    <source>
        <dbReference type="ARBA" id="ARBA00023014"/>
    </source>
</evidence>
<dbReference type="GO" id="GO:0003677">
    <property type="term" value="F:DNA binding"/>
    <property type="evidence" value="ECO:0007669"/>
    <property type="project" value="UniProtKB-KW"/>
</dbReference>
<feature type="compositionally biased region" description="Basic and acidic residues" evidence="10">
    <location>
        <begin position="481"/>
        <end position="490"/>
    </location>
</feature>
<dbReference type="PANTHER" id="PTHR10537">
    <property type="entry name" value="DNA PRIMASE LARGE SUBUNIT"/>
    <property type="match status" value="1"/>
</dbReference>
<dbReference type="GO" id="GO:0005658">
    <property type="term" value="C:alpha DNA polymerase:primase complex"/>
    <property type="evidence" value="ECO:0007669"/>
    <property type="project" value="TreeGrafter"/>
</dbReference>
<feature type="region of interest" description="Disordered" evidence="10">
    <location>
        <begin position="481"/>
        <end position="511"/>
    </location>
</feature>
<dbReference type="InterPro" id="IPR007238">
    <property type="entry name" value="DNA_primase_lsu_euk/arc"/>
</dbReference>
<feature type="domain" description="DNA primase large subunit C-terminal" evidence="11">
    <location>
        <begin position="305"/>
        <end position="474"/>
    </location>
</feature>
<protein>
    <recommendedName>
        <fullName evidence="11">DNA primase large subunit C-terminal domain-containing protein</fullName>
    </recommendedName>
</protein>
<evidence type="ECO:0000256" key="5">
    <source>
        <dbReference type="ARBA" id="ARBA00022705"/>
    </source>
</evidence>
<accession>A0A7S4Q686</accession>
<keyword evidence="7" id="KW-0408">Iron</keyword>
<keyword evidence="3" id="KW-0004">4Fe-4S</keyword>
<keyword evidence="4" id="KW-0639">Primosome</keyword>
<evidence type="ECO:0000256" key="3">
    <source>
        <dbReference type="ARBA" id="ARBA00022485"/>
    </source>
</evidence>
<keyword evidence="5" id="KW-0235">DNA replication</keyword>
<dbReference type="CDD" id="cd07322">
    <property type="entry name" value="PriL_PriS_Eukaryotic"/>
    <property type="match status" value="1"/>
</dbReference>
<sequence length="511" mass="58388">MQKVRGGNKAAIPGQAISNELYAADDLGLSFYEHPPNAEVSVRDFEEFTRDRLKVLHTFDRLCGFDTVLDKIPELRPRVAKELSDARLLLGYPMMTNVNFLEQKVEFVRRDAISHFALRLAFCKTRDAREWFVRQEQRLFVLRFEDLKPEAKEAYLAASGVRCRKYEPKSDSRFSIRDLQVATPGAKIWNSGKVGDFDPNFYEMPFFEVPSSLLSSRRVVLHGGNAYVPASALKLILAKKFKDRLHSFMDIAFQGLPTALSDPRIGGFLRDLQEYGMQLLVAPKSSADDPGDKLSLDNFEEYLVRSFPPCMRRMVEKQRETKKHLKHLGRLQLRPFLKECGFTIDESFKWWKNELTKDPEIDATSYDKNYTYDIDHAYGKKGHLQGQNCFGCPKIIGFANESPGQVHGCPFRHLDMPALKQQLHRWRVPESAMLEIEKLINNGKHFQLACIEYFKGQHPGHEGEGVGNSPNDFFRESCRHHLKKKEKDGKANGSPEKLKAITSPAKEGATA</sequence>
<dbReference type="Pfam" id="PF26466">
    <property type="entry name" value="DNA_primase_lrg_N"/>
    <property type="match status" value="1"/>
</dbReference>